<dbReference type="Proteomes" id="UP000478008">
    <property type="component" value="Unassembled WGS sequence"/>
</dbReference>
<feature type="compositionally biased region" description="Basic residues" evidence="1">
    <location>
        <begin position="307"/>
        <end position="332"/>
    </location>
</feature>
<keyword evidence="2" id="KW-0732">Signal</keyword>
<feature type="signal peptide" evidence="2">
    <location>
        <begin position="1"/>
        <end position="22"/>
    </location>
</feature>
<feature type="compositionally biased region" description="Basic and acidic residues" evidence="1">
    <location>
        <begin position="333"/>
        <end position="346"/>
    </location>
</feature>
<sequence>MKKYLKLLFPLICLLLTMSVHSTSTKTLSSVPASFLWCVNSFAHKMPKKLNDYEGICAQRDPFLKCLVDKCEYGNYLSARDHFLGTCINMVPKLVNDKRYKFFRQFSKGHRDFWNEETRGRKDAIRGYYKLKDSVRYYSNSSNTDNDVQNGEPNVTSSLLTGNNGVAQAYGDSLLERRRFENRVPPYSPEDENDDEKGNDDKENEEEENENCDEEIEQQKMITADPISGVETYEPNKEIPVNTKKGFEQKIGIKSEKNGNSIISFNFDDGENQQDEDTAEFNGPDAKLTKDEEQKLDELFGTEPKVAPRKKIRRRKKGHAFKLRNKKKKIYKSQRERKYKMRDVEKNSGGPLAQAKRMLFG</sequence>
<proteinExistence type="predicted"/>
<gene>
    <name evidence="3" type="ORF">DEBR0S2_14312G</name>
</gene>
<evidence type="ECO:0000313" key="3">
    <source>
        <dbReference type="EMBL" id="VUG17704.1"/>
    </source>
</evidence>
<evidence type="ECO:0000313" key="4">
    <source>
        <dbReference type="Proteomes" id="UP000478008"/>
    </source>
</evidence>
<feature type="compositionally biased region" description="Acidic residues" evidence="1">
    <location>
        <begin position="268"/>
        <end position="279"/>
    </location>
</feature>
<accession>A0A7D9H1G1</accession>
<feature type="chain" id="PRO_5028830044" evidence="2">
    <location>
        <begin position="23"/>
        <end position="361"/>
    </location>
</feature>
<dbReference type="EMBL" id="CABFWN010000002">
    <property type="protein sequence ID" value="VUG17704.1"/>
    <property type="molecule type" value="Genomic_DNA"/>
</dbReference>
<feature type="region of interest" description="Disordered" evidence="1">
    <location>
        <begin position="140"/>
        <end position="236"/>
    </location>
</feature>
<reference evidence="3 4" key="1">
    <citation type="submission" date="2019-07" db="EMBL/GenBank/DDBJ databases">
        <authorList>
            <person name="Friedrich A."/>
            <person name="Schacherer J."/>
        </authorList>
    </citation>
    <scope>NUCLEOTIDE SEQUENCE [LARGE SCALE GENOMIC DNA]</scope>
</reference>
<feature type="compositionally biased region" description="Polar residues" evidence="1">
    <location>
        <begin position="140"/>
        <end position="166"/>
    </location>
</feature>
<feature type="region of interest" description="Disordered" evidence="1">
    <location>
        <begin position="258"/>
        <end position="361"/>
    </location>
</feature>
<evidence type="ECO:0000256" key="2">
    <source>
        <dbReference type="SAM" id="SignalP"/>
    </source>
</evidence>
<organism evidence="3 4">
    <name type="scientific">Dekkera bruxellensis</name>
    <name type="common">Brettanomyces custersii</name>
    <dbReference type="NCBI Taxonomy" id="5007"/>
    <lineage>
        <taxon>Eukaryota</taxon>
        <taxon>Fungi</taxon>
        <taxon>Dikarya</taxon>
        <taxon>Ascomycota</taxon>
        <taxon>Saccharomycotina</taxon>
        <taxon>Pichiomycetes</taxon>
        <taxon>Pichiales</taxon>
        <taxon>Pichiaceae</taxon>
        <taxon>Brettanomyces</taxon>
    </lineage>
</organism>
<feature type="compositionally biased region" description="Basic and acidic residues" evidence="1">
    <location>
        <begin position="287"/>
        <end position="298"/>
    </location>
</feature>
<dbReference type="AlphaFoldDB" id="A0A7D9H1G1"/>
<name>A0A7D9H1G1_DEKBR</name>
<evidence type="ECO:0000256" key="1">
    <source>
        <dbReference type="SAM" id="MobiDB-lite"/>
    </source>
</evidence>
<feature type="compositionally biased region" description="Acidic residues" evidence="1">
    <location>
        <begin position="189"/>
        <end position="216"/>
    </location>
</feature>
<protein>
    <submittedName>
        <fullName evidence="3">DEBR0S2_14312g1_1</fullName>
    </submittedName>
</protein>
<keyword evidence="4" id="KW-1185">Reference proteome</keyword>